<reference evidence="8" key="2">
    <citation type="journal article" date="2021" name="Sci. Rep.">
        <title>The distribution of antibiotic resistance genes in chicken gut microbiota commensals.</title>
        <authorList>
            <person name="Juricova H."/>
            <person name="Matiasovicova J."/>
            <person name="Kubasova T."/>
            <person name="Cejkova D."/>
            <person name="Rychlik I."/>
        </authorList>
    </citation>
    <scope>NUCLEOTIDE SEQUENCE</scope>
    <source>
        <strain evidence="8">An582</strain>
    </source>
</reference>
<dbReference type="Proteomes" id="UP000705508">
    <property type="component" value="Unassembled WGS sequence"/>
</dbReference>
<dbReference type="SMART" id="SM00728">
    <property type="entry name" value="ChW"/>
    <property type="match status" value="11"/>
</dbReference>
<evidence type="ECO:0000313" key="8">
    <source>
        <dbReference type="EMBL" id="MBM6948828.1"/>
    </source>
</evidence>
<dbReference type="GO" id="GO:0008234">
    <property type="term" value="F:cysteine-type peptidase activity"/>
    <property type="evidence" value="ECO:0007669"/>
    <property type="project" value="UniProtKB-KW"/>
</dbReference>
<dbReference type="AlphaFoldDB" id="A0A938XC74"/>
<dbReference type="InterPro" id="IPR006637">
    <property type="entry name" value="ChW"/>
</dbReference>
<dbReference type="PANTHER" id="PTHR47359">
    <property type="entry name" value="PEPTIDOGLYCAN DL-ENDOPEPTIDASE CWLO"/>
    <property type="match status" value="1"/>
</dbReference>
<dbReference type="Gene3D" id="3.90.1720.10">
    <property type="entry name" value="endopeptidase domain like (from Nostoc punctiforme)"/>
    <property type="match status" value="1"/>
</dbReference>
<feature type="compositionally biased region" description="Acidic residues" evidence="5">
    <location>
        <begin position="42"/>
        <end position="79"/>
    </location>
</feature>
<evidence type="ECO:0000256" key="6">
    <source>
        <dbReference type="SAM" id="SignalP"/>
    </source>
</evidence>
<dbReference type="EMBL" id="JACJKS010000012">
    <property type="protein sequence ID" value="MBM6948828.1"/>
    <property type="molecule type" value="Genomic_DNA"/>
</dbReference>
<comment type="similarity">
    <text evidence="1">Belongs to the peptidase C40 family.</text>
</comment>
<dbReference type="InterPro" id="IPR051794">
    <property type="entry name" value="PG_Endopeptidase_C40"/>
</dbReference>
<dbReference type="PROSITE" id="PS51935">
    <property type="entry name" value="NLPC_P60"/>
    <property type="match status" value="1"/>
</dbReference>
<evidence type="ECO:0000259" key="7">
    <source>
        <dbReference type="PROSITE" id="PS51935"/>
    </source>
</evidence>
<sequence length="966" mass="106911">MRGKKLTAFLLSVSLVFGSAGTSLAAEPEENGENNITAVMEEAADDGSQDIEETEQESQDSSDVSEEQGDLDVSEEETAPEIPEGSGEEETPESPEVPENTEEPDQVGLSYRAHVQTYGWNEWTEEETGILIGTEGQAKRLEALELKVEDAPEGSGIEYRAHVQTYGWQDWKKDGETAGTTGQTKRLEAVRIRLTGALAEQYDIYYRAHVQSYGWLNWTCNGEKAGSLGYAKRLEAIEIRLVKKGAEVPKGEGESYKYPALSYQTHSQTIGWQAEKFNGETAGITGKSKRMEAIKIKLPDSEYEGGIEYQTHVQTYGWQGWKKDGELAGTTGQSKRLEAIQIRLTGDMAEYYDVYYRTHVQTFGWLDWAKNGEKAGSAGYGKRMEAIEIRLVKKGEEAPEQGGECYKYPLISYSAHSQSVGWQDTKWDDDIAGVTGKSKRMEAIKISIPDNEYEGGVEYRTFVQAYGWQDWKKDGEIAGTTNQAKRVEAVEIRLTGELAEHYDVYYSVHMAKIGWINYAVNGETAGSTDLSKRIEAIRIQLVEKGGTAPNTSGIKYIEGYKAADFTYSGTIQGTGDSGEIQMGGTLGTTGQSKRLENISLHLNRRTENMPEGQITYATHLSHLGWQESTGLDTVNGSTDGSYGIEAVKISLSGDLANYYDIYYRAHVQKYGWLGWAKNGQAAGTTKCGYRMEALQIKLVSKDASAPGPNSNYYTELKYRRYQNPSQYYQIKDSITLTGGGYTLSYGFEGVKVMKVIQALGLGNGIGMGGAFYGHNVENAVRSFQARSGLSQTGNVDLLTWMRMGFNQLQWEQWGAYVSPLKVNRDSTRADHIEAMISTAYSYLGTPYVIGAAGPPGTGIDCSGLVMQALYGAGLDISPINPVRHAHPGYEYESRNMWASSKFMHVPYSQRQRGDLIFYQNSSGVVIHVAIYLGNNQVIESWPNEVVVWPITNGQRSNIKGVVRPFV</sequence>
<evidence type="ECO:0000256" key="2">
    <source>
        <dbReference type="ARBA" id="ARBA00022670"/>
    </source>
</evidence>
<evidence type="ECO:0000313" key="9">
    <source>
        <dbReference type="Proteomes" id="UP000705508"/>
    </source>
</evidence>
<keyword evidence="4" id="KW-0788">Thiol protease</keyword>
<feature type="signal peptide" evidence="6">
    <location>
        <begin position="1"/>
        <end position="25"/>
    </location>
</feature>
<organism evidence="8 9">
    <name type="scientific">Mordavella massiliensis</name>
    <dbReference type="NCBI Taxonomy" id="1871024"/>
    <lineage>
        <taxon>Bacteria</taxon>
        <taxon>Bacillati</taxon>
        <taxon>Bacillota</taxon>
        <taxon>Clostridia</taxon>
        <taxon>Eubacteriales</taxon>
        <taxon>Clostridiaceae</taxon>
        <taxon>Mordavella</taxon>
    </lineage>
</organism>
<dbReference type="Pfam" id="PF01471">
    <property type="entry name" value="PG_binding_1"/>
    <property type="match status" value="1"/>
</dbReference>
<comment type="caution">
    <text evidence="8">The sequence shown here is derived from an EMBL/GenBank/DDBJ whole genome shotgun (WGS) entry which is preliminary data.</text>
</comment>
<keyword evidence="3" id="KW-0378">Hydrolase</keyword>
<keyword evidence="6" id="KW-0732">Signal</keyword>
<dbReference type="SUPFAM" id="SSF54001">
    <property type="entry name" value="Cysteine proteinases"/>
    <property type="match status" value="1"/>
</dbReference>
<dbReference type="SUPFAM" id="SSF47090">
    <property type="entry name" value="PGBD-like"/>
    <property type="match status" value="1"/>
</dbReference>
<dbReference type="InterPro" id="IPR000064">
    <property type="entry name" value="NLP_P60_dom"/>
</dbReference>
<evidence type="ECO:0000256" key="1">
    <source>
        <dbReference type="ARBA" id="ARBA00007074"/>
    </source>
</evidence>
<dbReference type="Pfam" id="PF00877">
    <property type="entry name" value="NLPC_P60"/>
    <property type="match status" value="1"/>
</dbReference>
<dbReference type="Pfam" id="PF07538">
    <property type="entry name" value="ChW"/>
    <property type="match status" value="10"/>
</dbReference>
<dbReference type="InterPro" id="IPR036365">
    <property type="entry name" value="PGBD-like_sf"/>
</dbReference>
<dbReference type="RefSeq" id="WP_204906832.1">
    <property type="nucleotide sequence ID" value="NZ_JACJKS010000012.1"/>
</dbReference>
<protein>
    <submittedName>
        <fullName evidence="8">C40 family peptidase</fullName>
    </submittedName>
</protein>
<evidence type="ECO:0000256" key="4">
    <source>
        <dbReference type="ARBA" id="ARBA00022807"/>
    </source>
</evidence>
<feature type="region of interest" description="Disordered" evidence="5">
    <location>
        <begin position="22"/>
        <end position="107"/>
    </location>
</feature>
<dbReference type="InterPro" id="IPR002477">
    <property type="entry name" value="Peptidoglycan-bd-like"/>
</dbReference>
<dbReference type="PANTHER" id="PTHR47359:SF3">
    <property type="entry name" value="NLP_P60 DOMAIN-CONTAINING PROTEIN-RELATED"/>
    <property type="match status" value="1"/>
</dbReference>
<gene>
    <name evidence="8" type="ORF">H6A20_09215</name>
</gene>
<name>A0A938XC74_9CLOT</name>
<evidence type="ECO:0000256" key="3">
    <source>
        <dbReference type="ARBA" id="ARBA00022801"/>
    </source>
</evidence>
<dbReference type="Gene3D" id="1.10.101.10">
    <property type="entry name" value="PGBD-like superfamily/PGBD"/>
    <property type="match status" value="1"/>
</dbReference>
<reference evidence="8" key="1">
    <citation type="submission" date="2020-08" db="EMBL/GenBank/DDBJ databases">
        <authorList>
            <person name="Cejkova D."/>
            <person name="Kubasova T."/>
            <person name="Jahodarova E."/>
            <person name="Rychlik I."/>
        </authorList>
    </citation>
    <scope>NUCLEOTIDE SEQUENCE</scope>
    <source>
        <strain evidence="8">An582</strain>
    </source>
</reference>
<accession>A0A938XC74</accession>
<proteinExistence type="inferred from homology"/>
<feature type="domain" description="NlpC/P60" evidence="7">
    <location>
        <begin position="829"/>
        <end position="966"/>
    </location>
</feature>
<dbReference type="GO" id="GO:0006508">
    <property type="term" value="P:proteolysis"/>
    <property type="evidence" value="ECO:0007669"/>
    <property type="project" value="UniProtKB-KW"/>
</dbReference>
<dbReference type="InterPro" id="IPR036366">
    <property type="entry name" value="PGBDSf"/>
</dbReference>
<dbReference type="InterPro" id="IPR038765">
    <property type="entry name" value="Papain-like_cys_pep_sf"/>
</dbReference>
<feature type="chain" id="PRO_5037658894" evidence="6">
    <location>
        <begin position="26"/>
        <end position="966"/>
    </location>
</feature>
<keyword evidence="2" id="KW-0645">Protease</keyword>
<evidence type="ECO:0000256" key="5">
    <source>
        <dbReference type="SAM" id="MobiDB-lite"/>
    </source>
</evidence>